<comment type="caution">
    <text evidence="1">The sequence shown here is derived from an EMBL/GenBank/DDBJ whole genome shotgun (WGS) entry which is preliminary data.</text>
</comment>
<dbReference type="Proteomes" id="UP000590740">
    <property type="component" value="Unassembled WGS sequence"/>
</dbReference>
<evidence type="ECO:0008006" key="3">
    <source>
        <dbReference type="Google" id="ProtNLM"/>
    </source>
</evidence>
<organism evidence="1 2">
    <name type="scientific">Prosthecobacter vanneervenii</name>
    <dbReference type="NCBI Taxonomy" id="48466"/>
    <lineage>
        <taxon>Bacteria</taxon>
        <taxon>Pseudomonadati</taxon>
        <taxon>Verrucomicrobiota</taxon>
        <taxon>Verrucomicrobiia</taxon>
        <taxon>Verrucomicrobiales</taxon>
        <taxon>Verrucomicrobiaceae</taxon>
        <taxon>Prosthecobacter</taxon>
    </lineage>
</organism>
<dbReference type="EMBL" id="JACHIG010000010">
    <property type="protein sequence ID" value="MBB5034635.1"/>
    <property type="molecule type" value="Genomic_DNA"/>
</dbReference>
<dbReference type="Pfam" id="PF11340">
    <property type="entry name" value="DUF3142"/>
    <property type="match status" value="1"/>
</dbReference>
<protein>
    <recommendedName>
        <fullName evidence="3">DUF3142 domain-containing protein</fullName>
    </recommendedName>
</protein>
<name>A0A7W7YEZ4_9BACT</name>
<accession>A0A7W7YEZ4</accession>
<proteinExistence type="predicted"/>
<evidence type="ECO:0000313" key="1">
    <source>
        <dbReference type="EMBL" id="MBB5034635.1"/>
    </source>
</evidence>
<dbReference type="RefSeq" id="WP_184342631.1">
    <property type="nucleotide sequence ID" value="NZ_JACHIG010000010.1"/>
</dbReference>
<dbReference type="InterPro" id="IPR021488">
    <property type="entry name" value="DUF3142"/>
</dbReference>
<gene>
    <name evidence="1" type="ORF">HNQ65_004240</name>
</gene>
<evidence type="ECO:0000313" key="2">
    <source>
        <dbReference type="Proteomes" id="UP000590740"/>
    </source>
</evidence>
<reference evidence="1 2" key="1">
    <citation type="submission" date="2020-08" db="EMBL/GenBank/DDBJ databases">
        <title>Genomic Encyclopedia of Type Strains, Phase IV (KMG-IV): sequencing the most valuable type-strain genomes for metagenomic binning, comparative biology and taxonomic classification.</title>
        <authorList>
            <person name="Goeker M."/>
        </authorList>
    </citation>
    <scope>NUCLEOTIDE SEQUENCE [LARGE SCALE GENOMIC DNA]</scope>
    <source>
        <strain evidence="1 2">DSM 12252</strain>
    </source>
</reference>
<sequence>MRPLLLLIAMLAGCGREEARQAPLPSQVYVWQRSWKPEVSAAVRSARWDAMHVLAAELSMRKGKPETTVIAPDCQVLAESGMNVGAVLRVHASVGKGGWNDALTQELQRLCTDTVARFKTEGVRLTELQLDYDCAESRLPEYARLLGVLQTDVPLCITALPAWLRQDAARDLLKRAPGYVLQVHSLHLPRQGGVIGLMDMKETREAVRRAVAMGVPFRVALPTYSCIVEFDDGGQIRDIHGEDLPAGFAVGARHYAVLDSDAYALSALMADWRAHAPGLMQSVIWYRLPVSSDRLNWPPGLLERVARGDTLQRGWEAAARLTPEGHHEIILLQKGEAPDDLPREVQVSWTGAAAEASDGLRGYVVQQQAPGHLTLRLAHPSYFARLRSGQQITAGWLRLPEGQTAGQHIRLIR</sequence>
<keyword evidence="2" id="KW-1185">Reference proteome</keyword>
<dbReference type="AlphaFoldDB" id="A0A7W7YEZ4"/>